<keyword evidence="2" id="KW-0732">Signal</keyword>
<dbReference type="Proteomes" id="UP000580250">
    <property type="component" value="Unassembled WGS sequence"/>
</dbReference>
<evidence type="ECO:0000313" key="3">
    <source>
        <dbReference type="EMBL" id="CAD2178813.1"/>
    </source>
</evidence>
<feature type="compositionally biased region" description="Basic and acidic residues" evidence="1">
    <location>
        <begin position="77"/>
        <end position="93"/>
    </location>
</feature>
<reference evidence="3 4" key="1">
    <citation type="submission" date="2020-08" db="EMBL/GenBank/DDBJ databases">
        <authorList>
            <person name="Koutsovoulos G."/>
            <person name="Danchin GJ E."/>
        </authorList>
    </citation>
    <scope>NUCLEOTIDE SEQUENCE [LARGE SCALE GENOMIC DNA]</scope>
</reference>
<evidence type="ECO:0000256" key="2">
    <source>
        <dbReference type="SAM" id="SignalP"/>
    </source>
</evidence>
<evidence type="ECO:0000256" key="1">
    <source>
        <dbReference type="SAM" id="MobiDB-lite"/>
    </source>
</evidence>
<sequence length="121" mass="13911">MLKFYILIYLILLFKVSEVNSGNCCIRPRGTQHHETNITEHAVIEEIEQGNEEAELNEDARFSAEIDKYYETHPETYKGEKETAKELHKRMEEAGPSTINLPTTGVFTILQPQNLFFSSCT</sequence>
<feature type="chain" id="PRO_5027824388" evidence="2">
    <location>
        <begin position="22"/>
        <end position="121"/>
    </location>
</feature>
<gene>
    <name evidence="3" type="ORF">MENT_LOCUS30770</name>
</gene>
<feature type="signal peptide" evidence="2">
    <location>
        <begin position="1"/>
        <end position="21"/>
    </location>
</feature>
<protein>
    <submittedName>
        <fullName evidence="3">Uncharacterized protein</fullName>
    </submittedName>
</protein>
<dbReference type="EMBL" id="CAJEWN010000328">
    <property type="protein sequence ID" value="CAD2178813.1"/>
    <property type="molecule type" value="Genomic_DNA"/>
</dbReference>
<proteinExistence type="predicted"/>
<name>A0A6V7VVH9_MELEN</name>
<comment type="caution">
    <text evidence="3">The sequence shown here is derived from an EMBL/GenBank/DDBJ whole genome shotgun (WGS) entry which is preliminary data.</text>
</comment>
<accession>A0A6V7VVH9</accession>
<feature type="region of interest" description="Disordered" evidence="1">
    <location>
        <begin position="77"/>
        <end position="96"/>
    </location>
</feature>
<organism evidence="3 4">
    <name type="scientific">Meloidogyne enterolobii</name>
    <name type="common">Root-knot nematode worm</name>
    <name type="synonym">Meloidogyne mayaguensis</name>
    <dbReference type="NCBI Taxonomy" id="390850"/>
    <lineage>
        <taxon>Eukaryota</taxon>
        <taxon>Metazoa</taxon>
        <taxon>Ecdysozoa</taxon>
        <taxon>Nematoda</taxon>
        <taxon>Chromadorea</taxon>
        <taxon>Rhabditida</taxon>
        <taxon>Tylenchina</taxon>
        <taxon>Tylenchomorpha</taxon>
        <taxon>Tylenchoidea</taxon>
        <taxon>Meloidogynidae</taxon>
        <taxon>Meloidogyninae</taxon>
        <taxon>Meloidogyne</taxon>
    </lineage>
</organism>
<dbReference type="AlphaFoldDB" id="A0A6V7VVH9"/>
<evidence type="ECO:0000313" key="4">
    <source>
        <dbReference type="Proteomes" id="UP000580250"/>
    </source>
</evidence>